<keyword evidence="4" id="KW-0677">Repeat</keyword>
<dbReference type="InterPro" id="IPR036179">
    <property type="entry name" value="Ig-like_dom_sf"/>
</dbReference>
<dbReference type="GO" id="GO:0098632">
    <property type="term" value="F:cell-cell adhesion mediator activity"/>
    <property type="evidence" value="ECO:0007669"/>
    <property type="project" value="TreeGrafter"/>
</dbReference>
<dbReference type="SMART" id="SM00409">
    <property type="entry name" value="IG"/>
    <property type="match status" value="13"/>
</dbReference>
<dbReference type="PANTHER" id="PTHR10075">
    <property type="entry name" value="BASIGIN RELATED"/>
    <property type="match status" value="1"/>
</dbReference>
<evidence type="ECO:0000256" key="7">
    <source>
        <dbReference type="ARBA" id="ARBA00023136"/>
    </source>
</evidence>
<keyword evidence="7" id="KW-0472">Membrane</keyword>
<dbReference type="PANTHER" id="PTHR10075:SF101">
    <property type="entry name" value="ZWEI IG DOMAIN PROTEIN ZIG-3"/>
    <property type="match status" value="1"/>
</dbReference>
<evidence type="ECO:0000256" key="6">
    <source>
        <dbReference type="ARBA" id="ARBA00022989"/>
    </source>
</evidence>
<evidence type="ECO:0000313" key="12">
    <source>
        <dbReference type="Proteomes" id="UP000015102"/>
    </source>
</evidence>
<dbReference type="Pfam" id="PF07679">
    <property type="entry name" value="I-set"/>
    <property type="match status" value="5"/>
</dbReference>
<feature type="domain" description="Ig-like" evidence="10">
    <location>
        <begin position="965"/>
        <end position="1058"/>
    </location>
</feature>
<dbReference type="GO" id="GO:0070593">
    <property type="term" value="P:dendrite self-avoidance"/>
    <property type="evidence" value="ECO:0007669"/>
    <property type="project" value="TreeGrafter"/>
</dbReference>
<feature type="domain" description="Ig-like" evidence="10">
    <location>
        <begin position="1"/>
        <end position="81"/>
    </location>
</feature>
<feature type="domain" description="Ig-like" evidence="10">
    <location>
        <begin position="570"/>
        <end position="661"/>
    </location>
</feature>
<keyword evidence="2" id="KW-0812">Transmembrane</keyword>
<comment type="subcellular location">
    <subcellularLocation>
        <location evidence="1">Membrane</location>
        <topology evidence="1">Single-pass membrane protein</topology>
    </subcellularLocation>
</comment>
<dbReference type="InterPro" id="IPR007110">
    <property type="entry name" value="Ig-like_dom"/>
</dbReference>
<protein>
    <recommendedName>
        <fullName evidence="10">Ig-like domain-containing protein</fullName>
    </recommendedName>
</protein>
<dbReference type="Gene3D" id="2.60.40.10">
    <property type="entry name" value="Immunoglobulins"/>
    <property type="match status" value="13"/>
</dbReference>
<feature type="domain" description="Ig-like" evidence="10">
    <location>
        <begin position="86"/>
        <end position="177"/>
    </location>
</feature>
<proteinExistence type="predicted"/>
<feature type="domain" description="Ig-like" evidence="10">
    <location>
        <begin position="858"/>
        <end position="949"/>
    </location>
</feature>
<accession>T1GUI0</accession>
<reference evidence="12" key="1">
    <citation type="submission" date="2013-02" db="EMBL/GenBank/DDBJ databases">
        <authorList>
            <person name="Hughes D."/>
        </authorList>
    </citation>
    <scope>NUCLEOTIDE SEQUENCE</scope>
    <source>
        <strain>Durham</strain>
        <strain evidence="12">NC isolate 2 -- Noor lab</strain>
    </source>
</reference>
<keyword evidence="12" id="KW-1185">Reference proteome</keyword>
<dbReference type="PROSITE" id="PS50835">
    <property type="entry name" value="IG_LIKE"/>
    <property type="match status" value="13"/>
</dbReference>
<dbReference type="OMA" id="SWLFNDY"/>
<feature type="domain" description="Ig-like" evidence="10">
    <location>
        <begin position="505"/>
        <end position="565"/>
    </location>
</feature>
<dbReference type="GO" id="GO:0007156">
    <property type="term" value="P:homophilic cell adhesion via plasma membrane adhesion molecules"/>
    <property type="evidence" value="ECO:0007669"/>
    <property type="project" value="TreeGrafter"/>
</dbReference>
<dbReference type="GO" id="GO:0007411">
    <property type="term" value="P:axon guidance"/>
    <property type="evidence" value="ECO:0007669"/>
    <property type="project" value="TreeGrafter"/>
</dbReference>
<feature type="domain" description="Ig-like" evidence="10">
    <location>
        <begin position="182"/>
        <end position="273"/>
    </location>
</feature>
<feature type="domain" description="Ig-like" evidence="10">
    <location>
        <begin position="288"/>
        <end position="379"/>
    </location>
</feature>
<feature type="domain" description="Ig-like" evidence="10">
    <location>
        <begin position="762"/>
        <end position="853"/>
    </location>
</feature>
<dbReference type="SMART" id="SM00408">
    <property type="entry name" value="IGc2"/>
    <property type="match status" value="13"/>
</dbReference>
<dbReference type="HOGENOM" id="CLU_275107_0_0_1"/>
<evidence type="ECO:0000256" key="5">
    <source>
        <dbReference type="ARBA" id="ARBA00022889"/>
    </source>
</evidence>
<evidence type="ECO:0000256" key="4">
    <source>
        <dbReference type="ARBA" id="ARBA00022737"/>
    </source>
</evidence>
<evidence type="ECO:0000256" key="3">
    <source>
        <dbReference type="ARBA" id="ARBA00022729"/>
    </source>
</evidence>
<dbReference type="SUPFAM" id="SSF48726">
    <property type="entry name" value="Immunoglobulin"/>
    <property type="match status" value="13"/>
</dbReference>
<name>T1GUI0_MEGSC</name>
<dbReference type="Proteomes" id="UP000015102">
    <property type="component" value="Unassembled WGS sequence"/>
</dbReference>
<keyword evidence="6" id="KW-1133">Transmembrane helix</keyword>
<keyword evidence="9" id="KW-0393">Immunoglobulin domain</keyword>
<keyword evidence="3" id="KW-0732">Signal</keyword>
<dbReference type="InterPro" id="IPR013783">
    <property type="entry name" value="Ig-like_fold"/>
</dbReference>
<sequence>PANFGDSATIVCSVLSGDLPIDIEWLFNDYPLNSYSDVSIMKGSKKNSMLTIESVNGRHAGNYTCIAKNSASTVSQSAELIVNVPPKIAPFDFGDDPANFGDSANVVCLVLSGDLPVDISWLFNDYPVNSYSGISIIKGSKKNSILTIESVTGRHAGNYTCTARNEANSVSYSAELIVNVPPKISPFHFGEEPANFGDSASVVCLVLSGDLPVDISWLFNDYPVNSYSGISTMKSSQKTSFLTIESVTGRHAGNYTCTARNEANSVSYSAKLIVMVRDIFHIYCFIPPKISPFDFGEEPANFGDSASVVCLVLSGDLPVDISWLFNDYPVNSYSGISIMKSSKKTSILTIESVTGRHAGNYTCTARNEANSVSYSSELIVNVGPKLAHFDFGEQPANFGDSISVVCSILSGDLPIDIEWLFNDYPINSYSGINVIKGGRKSSMLTIESITGRHAGNYTCTAKNSAANVAQSAQLVVNVGPKIGHFDFGEEPAISVILFLFGDLPIEIEWLFNDYKITSFSGINIIKGGKKSSVLTIESISGRHAGNYSCRATNEASSISHSAELIVNVPPKLQHFEFGDEPANFGDSASIMCLVLSGDTPIDIDWTFNDYPINSYLGVSVVKGGKKSSMLTIESVSGRHSGNYTCRARNSAATVSQSAILVVNVGPKLAPFDFGPEPANFGDSSSVTCLILSGDLPVEIDWLFNDYPINSYSGVTVVKGGKKISMLTIESVTGRNAGNYTCMAKNNAGAVSHSAQLIVNAPPKLAHFDFGEEPANFGDSVSIMCSILSGDLPIDIDWLFNDYPINSYSGITIAKMGKKASALAIEKVEGRHAGNYTCRAKNQADIVTHSSFLVVNALPKIAYFDFGTEPVNFEDSVSVTCVVSSGDLPVDITWFVNSAPVNLYNGVSTFKSGKRSSVLTIDSVHAGHVGNYTCRAQNPVGSDNHTAELNNLYLLLVFCILISSPPKITPFSNGEEPVHIGQYITYQCTVTEGDLPINILWTLNNHPIVVSDDDEIIISKLGKRSSVLTIENVSDKHAGKYTCQGENKAGKSSYSTELKVIVPPRIIPFAFEEGPAQTGQFITLQCTVPEGDLPLSIQWKLNGQLASVNLGITTTKVGQRSSLLTIDAIDEHHAGNYTCHAENRASSQNFTAVLMVNVPPKLAPLPTNEPLYPGDFFQLTCNVVHGDSPYNITWYFNDEPVGHIDGVNIMWASKRTSLLNIDSVRDIHDGNYTCVGSNSAGQSRVTSVLSVKGSFRISFVKHFNIKNLYLVIGGNNFVTQIKLLYVIEIISN</sequence>
<evidence type="ECO:0000256" key="8">
    <source>
        <dbReference type="ARBA" id="ARBA00023157"/>
    </source>
</evidence>
<keyword evidence="5" id="KW-0130">Cell adhesion</keyword>
<dbReference type="InterPro" id="IPR003598">
    <property type="entry name" value="Ig_sub2"/>
</dbReference>
<dbReference type="FunFam" id="2.60.40.10:FF:000017">
    <property type="entry name" value="Down syndrome cell adhesion molecule b"/>
    <property type="match status" value="10"/>
</dbReference>
<dbReference type="STRING" id="36166.T1GUI0"/>
<dbReference type="CDD" id="cd20959">
    <property type="entry name" value="IgI_6_Dscam"/>
    <property type="match status" value="1"/>
</dbReference>
<evidence type="ECO:0000256" key="2">
    <source>
        <dbReference type="ARBA" id="ARBA00022692"/>
    </source>
</evidence>
<dbReference type="InterPro" id="IPR013098">
    <property type="entry name" value="Ig_I-set"/>
</dbReference>
<dbReference type="GO" id="GO:0005886">
    <property type="term" value="C:plasma membrane"/>
    <property type="evidence" value="ECO:0007669"/>
    <property type="project" value="TreeGrafter"/>
</dbReference>
<evidence type="ECO:0000256" key="9">
    <source>
        <dbReference type="ARBA" id="ARBA00023319"/>
    </source>
</evidence>
<dbReference type="InterPro" id="IPR003599">
    <property type="entry name" value="Ig_sub"/>
</dbReference>
<dbReference type="EMBL" id="CAQQ02390377">
    <property type="status" value="NOT_ANNOTATED_CDS"/>
    <property type="molecule type" value="Genomic_DNA"/>
</dbReference>
<evidence type="ECO:0000313" key="11">
    <source>
        <dbReference type="EnsemblMetazoa" id="MESCA007393-PA"/>
    </source>
</evidence>
<organism evidence="11 12">
    <name type="scientific">Megaselia scalaris</name>
    <name type="common">Humpbacked fly</name>
    <name type="synonym">Phora scalaris</name>
    <dbReference type="NCBI Taxonomy" id="36166"/>
    <lineage>
        <taxon>Eukaryota</taxon>
        <taxon>Metazoa</taxon>
        <taxon>Ecdysozoa</taxon>
        <taxon>Arthropoda</taxon>
        <taxon>Hexapoda</taxon>
        <taxon>Insecta</taxon>
        <taxon>Pterygota</taxon>
        <taxon>Neoptera</taxon>
        <taxon>Endopterygota</taxon>
        <taxon>Diptera</taxon>
        <taxon>Brachycera</taxon>
        <taxon>Muscomorpha</taxon>
        <taxon>Platypezoidea</taxon>
        <taxon>Phoridae</taxon>
        <taxon>Megaseliini</taxon>
        <taxon>Megaselia</taxon>
    </lineage>
</organism>
<feature type="domain" description="Ig-like" evidence="10">
    <location>
        <begin position="1159"/>
        <end position="1249"/>
    </location>
</feature>
<dbReference type="FunFam" id="2.60.40.10:FF:000333">
    <property type="entry name" value="Down syndrome cell adhesion molecule"/>
    <property type="match status" value="2"/>
</dbReference>
<reference evidence="11" key="2">
    <citation type="submission" date="2015-06" db="UniProtKB">
        <authorList>
            <consortium name="EnsemblMetazoa"/>
        </authorList>
    </citation>
    <scope>IDENTIFICATION</scope>
</reference>
<evidence type="ECO:0000256" key="1">
    <source>
        <dbReference type="ARBA" id="ARBA00004167"/>
    </source>
</evidence>
<dbReference type="CDD" id="cd00096">
    <property type="entry name" value="Ig"/>
    <property type="match status" value="1"/>
</dbReference>
<dbReference type="GO" id="GO:0030424">
    <property type="term" value="C:axon"/>
    <property type="evidence" value="ECO:0007669"/>
    <property type="project" value="TreeGrafter"/>
</dbReference>
<keyword evidence="8" id="KW-1015">Disulfide bond</keyword>
<feature type="domain" description="Ig-like" evidence="10">
    <location>
        <begin position="666"/>
        <end position="757"/>
    </location>
</feature>
<feature type="domain" description="Ig-like" evidence="10">
    <location>
        <begin position="1063"/>
        <end position="1150"/>
    </location>
</feature>
<dbReference type="EnsemblMetazoa" id="MESCA007393-RA">
    <property type="protein sequence ID" value="MESCA007393-PA"/>
    <property type="gene ID" value="MESCA007393"/>
</dbReference>
<dbReference type="Pfam" id="PF13927">
    <property type="entry name" value="Ig_3"/>
    <property type="match status" value="8"/>
</dbReference>
<feature type="domain" description="Ig-like" evidence="10">
    <location>
        <begin position="384"/>
        <end position="475"/>
    </location>
</feature>
<evidence type="ECO:0000259" key="10">
    <source>
        <dbReference type="PROSITE" id="PS50835"/>
    </source>
</evidence>